<accession>A0A828YUX3</accession>
<organism evidence="1 2">
    <name type="scientific">Leptospira weilii str. 2006001853</name>
    <dbReference type="NCBI Taxonomy" id="1001589"/>
    <lineage>
        <taxon>Bacteria</taxon>
        <taxon>Pseudomonadati</taxon>
        <taxon>Spirochaetota</taxon>
        <taxon>Spirochaetia</taxon>
        <taxon>Leptospirales</taxon>
        <taxon>Leptospiraceae</taxon>
        <taxon>Leptospira</taxon>
    </lineage>
</organism>
<reference evidence="1 2" key="1">
    <citation type="submission" date="2012-10" db="EMBL/GenBank/DDBJ databases">
        <authorList>
            <person name="Harkins D.M."/>
            <person name="Durkin A.S."/>
            <person name="Brinkac L.M."/>
            <person name="Haft D.H."/>
            <person name="Selengut J.D."/>
            <person name="Sanka R."/>
            <person name="DePew J."/>
            <person name="Purushe J."/>
            <person name="Whelen A.C."/>
            <person name="Vinetz J.M."/>
            <person name="Sutton G.G."/>
            <person name="Nierman W.C."/>
            <person name="Fouts D.E."/>
        </authorList>
    </citation>
    <scope>NUCLEOTIDE SEQUENCE [LARGE SCALE GENOMIC DNA]</scope>
    <source>
        <strain evidence="1 2">2006001853</strain>
    </source>
</reference>
<name>A0A828YUX3_9LEPT</name>
<evidence type="ECO:0000313" key="1">
    <source>
        <dbReference type="EMBL" id="EKR62527.1"/>
    </source>
</evidence>
<sequence length="46" mass="5109">MQTEEVEKETYTDLAKTLQNPSKVLSLDLSSQGITTFPPEIGQLLN</sequence>
<comment type="caution">
    <text evidence="1">The sequence shown here is derived from an EMBL/GenBank/DDBJ whole genome shotgun (WGS) entry which is preliminary data.</text>
</comment>
<dbReference type="EMBL" id="AFLV02000079">
    <property type="protein sequence ID" value="EKR62527.1"/>
    <property type="molecule type" value="Genomic_DNA"/>
</dbReference>
<proteinExistence type="predicted"/>
<dbReference type="AlphaFoldDB" id="A0A828YUX3"/>
<dbReference type="Proteomes" id="UP000001338">
    <property type="component" value="Unassembled WGS sequence"/>
</dbReference>
<evidence type="ECO:0000313" key="2">
    <source>
        <dbReference type="Proteomes" id="UP000001338"/>
    </source>
</evidence>
<gene>
    <name evidence="1" type="ORF">LEP1GSC036_2051</name>
</gene>
<protein>
    <submittedName>
        <fullName evidence="1">Uncharacterized protein</fullName>
    </submittedName>
</protein>